<dbReference type="RefSeq" id="WP_076525333.1">
    <property type="nucleotide sequence ID" value="NZ_CP048103.1"/>
</dbReference>
<keyword evidence="4 5" id="KW-0472">Membrane</keyword>
<evidence type="ECO:0000256" key="1">
    <source>
        <dbReference type="ARBA" id="ARBA00004141"/>
    </source>
</evidence>
<feature type="transmembrane region" description="Helical" evidence="5">
    <location>
        <begin position="198"/>
        <end position="225"/>
    </location>
</feature>
<keyword evidence="2 5" id="KW-0812">Transmembrane</keyword>
<evidence type="ECO:0000256" key="4">
    <source>
        <dbReference type="ARBA" id="ARBA00023136"/>
    </source>
</evidence>
<gene>
    <name evidence="7" type="ORF">SAMN05421790_107114</name>
</gene>
<dbReference type="InterPro" id="IPR006977">
    <property type="entry name" value="Yip1_dom"/>
</dbReference>
<feature type="transmembrane region" description="Helical" evidence="5">
    <location>
        <begin position="153"/>
        <end position="186"/>
    </location>
</feature>
<dbReference type="Proteomes" id="UP000186795">
    <property type="component" value="Unassembled WGS sequence"/>
</dbReference>
<accession>A0A1N7MY41</accession>
<keyword evidence="8" id="KW-1185">Reference proteome</keyword>
<proteinExistence type="predicted"/>
<dbReference type="OrthoDB" id="2987623at2"/>
<dbReference type="Pfam" id="PF04893">
    <property type="entry name" value="Yip1"/>
    <property type="match status" value="1"/>
</dbReference>
<protein>
    <submittedName>
        <fullName evidence="7">Yip1 domain-containing protein</fullName>
    </submittedName>
</protein>
<feature type="transmembrane region" description="Helical" evidence="5">
    <location>
        <begin position="114"/>
        <end position="133"/>
    </location>
</feature>
<evidence type="ECO:0000259" key="6">
    <source>
        <dbReference type="Pfam" id="PF04893"/>
    </source>
</evidence>
<name>A0A1N7MY41_9BACL</name>
<keyword evidence="3 5" id="KW-1133">Transmembrane helix</keyword>
<organism evidence="7 8">
    <name type="scientific">Kroppenstedtia eburnea</name>
    <dbReference type="NCBI Taxonomy" id="714067"/>
    <lineage>
        <taxon>Bacteria</taxon>
        <taxon>Bacillati</taxon>
        <taxon>Bacillota</taxon>
        <taxon>Bacilli</taxon>
        <taxon>Bacillales</taxon>
        <taxon>Thermoactinomycetaceae</taxon>
        <taxon>Kroppenstedtia</taxon>
    </lineage>
</organism>
<evidence type="ECO:0000313" key="7">
    <source>
        <dbReference type="EMBL" id="SIS90799.1"/>
    </source>
</evidence>
<sequence length="226" mass="24931">MNQVNQVFETPEPSRELNPWFSMWLRPRETVRQIMWTKSHSYHWIWLLLVLVGADALLDSASGRDLGDTMPVPLIFIFSFILGPITTAIGWAFFTLLVMLSGKILGGKATFKEVSLATGWGMVPMAWGLLLWIPELILFGESLFMEDLPGLDGIVAVLFLLFFSFVEIVLVVWSLVITVGGVAEVYGFSNLKGLGTCALAALFMAIPTFLLLMLVAVIGLVGMMAV</sequence>
<reference evidence="8" key="1">
    <citation type="submission" date="2017-01" db="EMBL/GenBank/DDBJ databases">
        <authorList>
            <person name="Varghese N."/>
            <person name="Submissions S."/>
        </authorList>
    </citation>
    <scope>NUCLEOTIDE SEQUENCE [LARGE SCALE GENOMIC DNA]</scope>
    <source>
        <strain evidence="8">DSM 45196</strain>
    </source>
</reference>
<evidence type="ECO:0000256" key="5">
    <source>
        <dbReference type="SAM" id="Phobius"/>
    </source>
</evidence>
<feature type="transmembrane region" description="Helical" evidence="5">
    <location>
        <begin position="74"/>
        <end position="102"/>
    </location>
</feature>
<evidence type="ECO:0000256" key="3">
    <source>
        <dbReference type="ARBA" id="ARBA00022989"/>
    </source>
</evidence>
<comment type="subcellular location">
    <subcellularLocation>
        <location evidence="1">Membrane</location>
        <topology evidence="1">Multi-pass membrane protein</topology>
    </subcellularLocation>
</comment>
<feature type="domain" description="Yip1" evidence="6">
    <location>
        <begin position="22"/>
        <end position="207"/>
    </location>
</feature>
<dbReference type="GO" id="GO:0016020">
    <property type="term" value="C:membrane"/>
    <property type="evidence" value="ECO:0007669"/>
    <property type="project" value="UniProtKB-SubCell"/>
</dbReference>
<evidence type="ECO:0000256" key="2">
    <source>
        <dbReference type="ARBA" id="ARBA00022692"/>
    </source>
</evidence>
<feature type="transmembrane region" description="Helical" evidence="5">
    <location>
        <begin position="42"/>
        <end position="62"/>
    </location>
</feature>
<dbReference type="AlphaFoldDB" id="A0A1N7MY41"/>
<evidence type="ECO:0000313" key="8">
    <source>
        <dbReference type="Proteomes" id="UP000186795"/>
    </source>
</evidence>
<dbReference type="EMBL" id="FTOD01000007">
    <property type="protein sequence ID" value="SIS90799.1"/>
    <property type="molecule type" value="Genomic_DNA"/>
</dbReference>